<dbReference type="EMBL" id="JANARS010000006">
    <property type="protein sequence ID" value="MCP3423057.1"/>
    <property type="molecule type" value="Genomic_DNA"/>
</dbReference>
<evidence type="ECO:0000313" key="2">
    <source>
        <dbReference type="Proteomes" id="UP001204524"/>
    </source>
</evidence>
<evidence type="ECO:0000313" key="1">
    <source>
        <dbReference type="EMBL" id="MCP3423057.1"/>
    </source>
</evidence>
<reference evidence="1 2" key="1">
    <citation type="submission" date="2022-06" db="EMBL/GenBank/DDBJ databases">
        <authorList>
            <person name="So Y."/>
        </authorList>
    </citation>
    <scope>NUCLEOTIDE SEQUENCE [LARGE SCALE GENOMIC DNA]</scope>
    <source>
        <strain evidence="1 2">STR3</strain>
    </source>
</reference>
<dbReference type="Proteomes" id="UP001204524">
    <property type="component" value="Unassembled WGS sequence"/>
</dbReference>
<keyword evidence="2" id="KW-1185">Reference proteome</keyword>
<evidence type="ECO:0008006" key="3">
    <source>
        <dbReference type="Google" id="ProtNLM"/>
    </source>
</evidence>
<comment type="caution">
    <text evidence="1">The sequence shown here is derived from an EMBL/GenBank/DDBJ whole genome shotgun (WGS) entry which is preliminary data.</text>
</comment>
<gene>
    <name evidence="1" type="ORF">NCI01_14735</name>
</gene>
<proteinExistence type="predicted"/>
<organism evidence="1 2">
    <name type="scientific">Nocardioides pinisoli</name>
    <dbReference type="NCBI Taxonomy" id="2950279"/>
    <lineage>
        <taxon>Bacteria</taxon>
        <taxon>Bacillati</taxon>
        <taxon>Actinomycetota</taxon>
        <taxon>Actinomycetes</taxon>
        <taxon>Propionibacteriales</taxon>
        <taxon>Nocardioidaceae</taxon>
        <taxon>Nocardioides</taxon>
    </lineage>
</organism>
<name>A0ABT1KZL3_9ACTN</name>
<sequence>MSGIDVDLSVLATIAGGLDSGASGLEGLAGGVPSGVDAGPMSAVVASMLSQVVDSAGNVSVALTGAADSVRLARTYYQSADAESSAGMDEIRRAMQP</sequence>
<protein>
    <recommendedName>
        <fullName evidence="3">ESX-1 secretion-associated protein</fullName>
    </recommendedName>
</protein>
<accession>A0ABT1KZL3</accession>
<dbReference type="RefSeq" id="WP_254182254.1">
    <property type="nucleotide sequence ID" value="NZ_JANARS010000006.1"/>
</dbReference>